<dbReference type="FunFam" id="2.40.420.20:FF:000001">
    <property type="entry name" value="Efflux RND transporter periplasmic adaptor subunit"/>
    <property type="match status" value="1"/>
</dbReference>
<dbReference type="Gene3D" id="2.40.50.100">
    <property type="match status" value="1"/>
</dbReference>
<dbReference type="InterPro" id="IPR058626">
    <property type="entry name" value="MdtA-like_b-barrel"/>
</dbReference>
<protein>
    <submittedName>
        <fullName evidence="6">Uncharacterized protein</fullName>
    </submittedName>
</protein>
<sequence length="252" mass="26671">MAAARLDLSYARVTAPIAGRVDRMLVTEGNLVSGGGAGAATLLTTIVSVDPMYVYFDIDEGTYLNHIGNARPDASRPENSALLVQVGLGKDNNFPFQGTLDFVGNQVDRGTGTVRARAVMPNPDGYLTPGMFARARLATGTERQTILIDDQAVGSDQDRNYVLVVDAESTAQYRPIQLGPIRDGLRVVEGGLNEGEQIVLKGLVRPGMPITPNVVPMQQSTGAADSSDAAADTEHSDSPAADTRPGEEESRS</sequence>
<dbReference type="Gene3D" id="2.40.420.20">
    <property type="match status" value="1"/>
</dbReference>
<gene>
    <name evidence="6" type="ORF">HMEPL2_36990</name>
</gene>
<feature type="region of interest" description="Disordered" evidence="3">
    <location>
        <begin position="211"/>
        <end position="252"/>
    </location>
</feature>
<keyword evidence="7" id="KW-1185">Reference proteome</keyword>
<evidence type="ECO:0000259" key="5">
    <source>
        <dbReference type="Pfam" id="PF25967"/>
    </source>
</evidence>
<feature type="domain" description="Multidrug resistance protein MdtA-like beta-barrel" evidence="4">
    <location>
        <begin position="81"/>
        <end position="140"/>
    </location>
</feature>
<evidence type="ECO:0000256" key="3">
    <source>
        <dbReference type="SAM" id="MobiDB-lite"/>
    </source>
</evidence>
<dbReference type="PANTHER" id="PTHR30158:SF10">
    <property type="entry name" value="CATION EFFLUX PUMP"/>
    <property type="match status" value="1"/>
</dbReference>
<evidence type="ECO:0000313" key="6">
    <source>
        <dbReference type="EMBL" id="BCB73348.1"/>
    </source>
</evidence>
<dbReference type="Pfam" id="PF25967">
    <property type="entry name" value="RND-MFP_C"/>
    <property type="match status" value="1"/>
</dbReference>
<dbReference type="EMBL" id="AP022869">
    <property type="protein sequence ID" value="BCB73348.1"/>
    <property type="molecule type" value="Genomic_DNA"/>
</dbReference>
<dbReference type="GO" id="GO:0022857">
    <property type="term" value="F:transmembrane transporter activity"/>
    <property type="evidence" value="ECO:0007669"/>
    <property type="project" value="InterPro"/>
</dbReference>
<dbReference type="Pfam" id="PF25944">
    <property type="entry name" value="Beta-barrel_RND"/>
    <property type="match status" value="1"/>
</dbReference>
<feature type="domain" description="Multidrug resistance protein MdtA-like C-terminal permuted SH3" evidence="5">
    <location>
        <begin position="145"/>
        <end position="203"/>
    </location>
</feature>
<dbReference type="InterPro" id="IPR006143">
    <property type="entry name" value="RND_pump_MFP"/>
</dbReference>
<proteinExistence type="inferred from homology"/>
<dbReference type="AlphaFoldDB" id="A0A6F8XHS4"/>
<dbReference type="GO" id="GO:0005886">
    <property type="term" value="C:plasma membrane"/>
    <property type="evidence" value="ECO:0007669"/>
    <property type="project" value="UniProtKB-SubCell"/>
</dbReference>
<evidence type="ECO:0000313" key="7">
    <source>
        <dbReference type="Proteomes" id="UP000501053"/>
    </source>
</evidence>
<organism evidence="6 7">
    <name type="scientific">Vreelandella aquamarina</name>
    <dbReference type="NCBI Taxonomy" id="77097"/>
    <lineage>
        <taxon>Bacteria</taxon>
        <taxon>Pseudomonadati</taxon>
        <taxon>Pseudomonadota</taxon>
        <taxon>Gammaproteobacteria</taxon>
        <taxon>Oceanospirillales</taxon>
        <taxon>Halomonadaceae</taxon>
        <taxon>Vreelandella</taxon>
    </lineage>
</organism>
<dbReference type="InterPro" id="IPR058627">
    <property type="entry name" value="MdtA-like_C"/>
</dbReference>
<dbReference type="PANTHER" id="PTHR30158">
    <property type="entry name" value="ACRA/E-RELATED COMPONENT OF DRUG EFFLUX TRANSPORTER"/>
    <property type="match status" value="1"/>
</dbReference>
<reference evidence="6 7" key="1">
    <citation type="submission" date="2020-03" db="EMBL/GenBank/DDBJ databases">
        <title>Complete Genome Sequence of Halomonas meridiana strain Eplume2, isolated from hydrothermal-plume in the north east Pacific Ocean.</title>
        <authorList>
            <person name="Kurihara Y."/>
            <person name="Kawai S."/>
            <person name="Sakai A."/>
            <person name="Galipon J."/>
            <person name="Arakawa K."/>
        </authorList>
    </citation>
    <scope>NUCLEOTIDE SEQUENCE [LARGE SCALE GENOMIC DNA]</scope>
    <source>
        <strain evidence="6 7">Eplume2</strain>
    </source>
</reference>
<name>A0A6F8XHS4_9GAMM</name>
<dbReference type="SUPFAM" id="SSF111369">
    <property type="entry name" value="HlyD-like secretion proteins"/>
    <property type="match status" value="1"/>
</dbReference>
<evidence type="ECO:0000256" key="1">
    <source>
        <dbReference type="ARBA" id="ARBA00004519"/>
    </source>
</evidence>
<dbReference type="NCBIfam" id="TIGR01730">
    <property type="entry name" value="RND_mfp"/>
    <property type="match status" value="1"/>
</dbReference>
<accession>A0A6F8XHS4</accession>
<evidence type="ECO:0000259" key="4">
    <source>
        <dbReference type="Pfam" id="PF25944"/>
    </source>
</evidence>
<dbReference type="Proteomes" id="UP000501053">
    <property type="component" value="Chromosome"/>
</dbReference>
<dbReference type="Gene3D" id="2.40.30.170">
    <property type="match status" value="1"/>
</dbReference>
<evidence type="ECO:0000256" key="2">
    <source>
        <dbReference type="ARBA" id="ARBA00009477"/>
    </source>
</evidence>
<dbReference type="GO" id="GO:0046677">
    <property type="term" value="P:response to antibiotic"/>
    <property type="evidence" value="ECO:0007669"/>
    <property type="project" value="TreeGrafter"/>
</dbReference>
<comment type="subcellular location">
    <subcellularLocation>
        <location evidence="1">Cell inner membrane</location>
        <topology evidence="1">Lipid-anchor</topology>
    </subcellularLocation>
</comment>
<comment type="similarity">
    <text evidence="2">Belongs to the membrane fusion protein (MFP) (TC 8.A.1) family.</text>
</comment>